<accession>A0A0R3KDX6</accession>
<reference evidence="1 2" key="1">
    <citation type="submission" date="2014-03" db="EMBL/GenBank/DDBJ databases">
        <title>Bradyrhizobium valentinum sp. nov., isolated from effective nodules of Lupinus mariae-josephae, a lupine endemic of basic-lime soils in Eastern Spain.</title>
        <authorList>
            <person name="Duran D."/>
            <person name="Rey L."/>
            <person name="Navarro A."/>
            <person name="Busquets A."/>
            <person name="Imperial J."/>
            <person name="Ruiz-Argueso T."/>
        </authorList>
    </citation>
    <scope>NUCLEOTIDE SEQUENCE [LARGE SCALE GENOMIC DNA]</scope>
    <source>
        <strain evidence="1 2">PAC68</strain>
    </source>
</reference>
<dbReference type="RefSeq" id="WP_057840802.1">
    <property type="nucleotide sequence ID" value="NZ_LLXZ01000227.1"/>
</dbReference>
<dbReference type="EMBL" id="LLXZ01000227">
    <property type="protein sequence ID" value="KRQ93306.1"/>
    <property type="molecule type" value="Genomic_DNA"/>
</dbReference>
<comment type="caution">
    <text evidence="1">The sequence shown here is derived from an EMBL/GenBank/DDBJ whole genome shotgun (WGS) entry which is preliminary data.</text>
</comment>
<organism evidence="1 2">
    <name type="scientific">Bradyrhizobium jicamae</name>
    <dbReference type="NCBI Taxonomy" id="280332"/>
    <lineage>
        <taxon>Bacteria</taxon>
        <taxon>Pseudomonadati</taxon>
        <taxon>Pseudomonadota</taxon>
        <taxon>Alphaproteobacteria</taxon>
        <taxon>Hyphomicrobiales</taxon>
        <taxon>Nitrobacteraceae</taxon>
        <taxon>Bradyrhizobium</taxon>
    </lineage>
</organism>
<sequence length="85" mass="9678">MYPTDGLKIGKLYRLGFPGTAARVIDPPAGVERSSEYCYLVESLILRSRWWVNRRGEPDNIHSPRLIVPAAQEAPDTSWKTIEQH</sequence>
<keyword evidence="2" id="KW-1185">Reference proteome</keyword>
<evidence type="ECO:0000313" key="2">
    <source>
        <dbReference type="Proteomes" id="UP000050863"/>
    </source>
</evidence>
<evidence type="ECO:0000313" key="1">
    <source>
        <dbReference type="EMBL" id="KRQ93306.1"/>
    </source>
</evidence>
<protein>
    <submittedName>
        <fullName evidence="1">Uncharacterized protein</fullName>
    </submittedName>
</protein>
<dbReference type="AlphaFoldDB" id="A0A0R3KDX6"/>
<proteinExistence type="predicted"/>
<dbReference type="Proteomes" id="UP000050863">
    <property type="component" value="Unassembled WGS sequence"/>
</dbReference>
<name>A0A0R3KDX6_9BRAD</name>
<dbReference type="OrthoDB" id="8237659at2"/>
<gene>
    <name evidence="1" type="ORF">CQ12_22485</name>
</gene>